<sequence>MGRIVAVEYMTLDGVFEEPVWSGPYFNEELGAWQADNLREADALLLGRVTYEGMKAVWPRMAAETGDFGAKMNGMPKHVATTTLTEPEWNATFIEGDVAEAVAKLRTGSETLMINGSAILVNYLARHNLIDEYRVMIYPVVAGEGRKLWEPGTKLALTHIGSWRSATGVEVIDYTPA</sequence>
<dbReference type="EMBL" id="QGGR01000004">
    <property type="protein sequence ID" value="PWK49543.1"/>
    <property type="molecule type" value="Genomic_DNA"/>
</dbReference>
<dbReference type="InterPro" id="IPR024072">
    <property type="entry name" value="DHFR-like_dom_sf"/>
</dbReference>
<gene>
    <name evidence="2" type="ORF">BC793_104216</name>
</gene>
<evidence type="ECO:0000259" key="1">
    <source>
        <dbReference type="Pfam" id="PF01872"/>
    </source>
</evidence>
<name>A0A316FMP5_9ACTN</name>
<dbReference type="SUPFAM" id="SSF53597">
    <property type="entry name" value="Dihydrofolate reductase-like"/>
    <property type="match status" value="1"/>
</dbReference>
<evidence type="ECO:0000313" key="3">
    <source>
        <dbReference type="Proteomes" id="UP000245697"/>
    </source>
</evidence>
<evidence type="ECO:0000313" key="2">
    <source>
        <dbReference type="EMBL" id="PWK49543.1"/>
    </source>
</evidence>
<dbReference type="Proteomes" id="UP000245697">
    <property type="component" value="Unassembled WGS sequence"/>
</dbReference>
<dbReference type="AlphaFoldDB" id="A0A316FMP5"/>
<dbReference type="GO" id="GO:0009231">
    <property type="term" value="P:riboflavin biosynthetic process"/>
    <property type="evidence" value="ECO:0007669"/>
    <property type="project" value="InterPro"/>
</dbReference>
<dbReference type="GO" id="GO:0008703">
    <property type="term" value="F:5-amino-6-(5-phosphoribosylamino)uracil reductase activity"/>
    <property type="evidence" value="ECO:0007669"/>
    <property type="project" value="InterPro"/>
</dbReference>
<keyword evidence="3" id="KW-1185">Reference proteome</keyword>
<dbReference type="OrthoDB" id="3471694at2"/>
<protein>
    <submittedName>
        <fullName evidence="2">Dihydrofolate reductase</fullName>
    </submittedName>
</protein>
<feature type="domain" description="Bacterial bifunctional deaminase-reductase C-terminal" evidence="1">
    <location>
        <begin position="7"/>
        <end position="169"/>
    </location>
</feature>
<dbReference type="Gene3D" id="3.40.430.10">
    <property type="entry name" value="Dihydrofolate Reductase, subunit A"/>
    <property type="match status" value="1"/>
</dbReference>
<accession>A0A316FMP5</accession>
<dbReference type="InterPro" id="IPR002734">
    <property type="entry name" value="RibDG_C"/>
</dbReference>
<dbReference type="Pfam" id="PF01872">
    <property type="entry name" value="RibD_C"/>
    <property type="match status" value="1"/>
</dbReference>
<dbReference type="RefSeq" id="WP_109591890.1">
    <property type="nucleotide sequence ID" value="NZ_BONA01000026.1"/>
</dbReference>
<proteinExistence type="predicted"/>
<comment type="caution">
    <text evidence="2">The sequence shown here is derived from an EMBL/GenBank/DDBJ whole genome shotgun (WGS) entry which is preliminary data.</text>
</comment>
<reference evidence="2 3" key="1">
    <citation type="submission" date="2018-05" db="EMBL/GenBank/DDBJ databases">
        <title>Genomic Encyclopedia of Archaeal and Bacterial Type Strains, Phase II (KMG-II): from individual species to whole genera.</title>
        <authorList>
            <person name="Goeker M."/>
        </authorList>
    </citation>
    <scope>NUCLEOTIDE SEQUENCE [LARGE SCALE GENOMIC DNA]</scope>
    <source>
        <strain evidence="2 3">DSM 45184</strain>
    </source>
</reference>
<organism evidence="2 3">
    <name type="scientific">Actinoplanes xinjiangensis</name>
    <dbReference type="NCBI Taxonomy" id="512350"/>
    <lineage>
        <taxon>Bacteria</taxon>
        <taxon>Bacillati</taxon>
        <taxon>Actinomycetota</taxon>
        <taxon>Actinomycetes</taxon>
        <taxon>Micromonosporales</taxon>
        <taxon>Micromonosporaceae</taxon>
        <taxon>Actinoplanes</taxon>
    </lineage>
</organism>